<evidence type="ECO:0000259" key="1">
    <source>
        <dbReference type="Pfam" id="PF14278"/>
    </source>
</evidence>
<dbReference type="PANTHER" id="PTHR43479">
    <property type="entry name" value="ACREF/ENVCD OPERON REPRESSOR-RELATED"/>
    <property type="match status" value="1"/>
</dbReference>
<comment type="caution">
    <text evidence="2">The sequence shown here is derived from an EMBL/GenBank/DDBJ whole genome shotgun (WGS) entry which is preliminary data.</text>
</comment>
<sequence>MKSLCDTIRRSVMAATNYSQTIKNDTKDFITTAILQLLGIQKTFEKPKNLAQLTVSNVCKRAGVSRMAFYRNFESIDQVIYQYYQPQISQSFEIIRQDVSASSKIENQLKFFEEFKSDLFLSESQGYEPIIRQIYIEEIEKFYEKTNDEYFITFVANGVYALWRKWLMNGQDKPIEEIHELIRRIVTI</sequence>
<gene>
    <name evidence="2" type="ORF">JCM5805K_1929</name>
</gene>
<reference evidence="2 3" key="1">
    <citation type="submission" date="2015-01" db="EMBL/GenBank/DDBJ databases">
        <title>Lactococcus lactis subsp.lactis JCM 5805 whole genome shotgun sequence.</title>
        <authorList>
            <person name="Fujii T."/>
            <person name="Tomita Y."/>
            <person name="Ikushima S."/>
            <person name="Fujiwara D."/>
        </authorList>
    </citation>
    <scope>NUCLEOTIDE SEQUENCE [LARGE SCALE GENOMIC DNA]</scope>
    <source>
        <strain evidence="2 3">JCM 5805</strain>
    </source>
</reference>
<name>A0A0B8R0V1_LACLL</name>
<evidence type="ECO:0000313" key="2">
    <source>
        <dbReference type="EMBL" id="GAM80813.1"/>
    </source>
</evidence>
<dbReference type="InterPro" id="IPR039532">
    <property type="entry name" value="TetR_C_Firmicutes"/>
</dbReference>
<dbReference type="Pfam" id="PF14278">
    <property type="entry name" value="TetR_C_8"/>
    <property type="match status" value="1"/>
</dbReference>
<proteinExistence type="predicted"/>
<dbReference type="Gene3D" id="1.10.357.10">
    <property type="entry name" value="Tetracycline Repressor, domain 2"/>
    <property type="match status" value="1"/>
</dbReference>
<evidence type="ECO:0000313" key="3">
    <source>
        <dbReference type="Proteomes" id="UP000031847"/>
    </source>
</evidence>
<dbReference type="InterPro" id="IPR009057">
    <property type="entry name" value="Homeodomain-like_sf"/>
</dbReference>
<protein>
    <submittedName>
        <fullName evidence="2">Transcriptional regulator</fullName>
    </submittedName>
</protein>
<accession>A0A0B8R0V1</accession>
<dbReference type="EMBL" id="BBSI01000030">
    <property type="protein sequence ID" value="GAM80813.1"/>
    <property type="molecule type" value="Genomic_DNA"/>
</dbReference>
<dbReference type="InterPro" id="IPR050624">
    <property type="entry name" value="HTH-type_Tx_Regulator"/>
</dbReference>
<dbReference type="AlphaFoldDB" id="A0A0B8R0V1"/>
<dbReference type="Proteomes" id="UP000031847">
    <property type="component" value="Unassembled WGS sequence"/>
</dbReference>
<organism evidence="2 3">
    <name type="scientific">Lactococcus lactis subsp. lactis</name>
    <name type="common">Streptococcus lactis</name>
    <dbReference type="NCBI Taxonomy" id="1360"/>
    <lineage>
        <taxon>Bacteria</taxon>
        <taxon>Bacillati</taxon>
        <taxon>Bacillota</taxon>
        <taxon>Bacilli</taxon>
        <taxon>Lactobacillales</taxon>
        <taxon>Streptococcaceae</taxon>
        <taxon>Lactococcus</taxon>
    </lineage>
</organism>
<feature type="domain" description="Transcriptional regulator TetR C-terminal Firmicutes type" evidence="1">
    <location>
        <begin position="130"/>
        <end position="186"/>
    </location>
</feature>
<dbReference type="SUPFAM" id="SSF46689">
    <property type="entry name" value="Homeodomain-like"/>
    <property type="match status" value="1"/>
</dbReference>
<dbReference type="PANTHER" id="PTHR43479:SF11">
    <property type="entry name" value="ACREF_ENVCD OPERON REPRESSOR-RELATED"/>
    <property type="match status" value="1"/>
</dbReference>